<dbReference type="InterPro" id="IPR001242">
    <property type="entry name" value="Condensation_dom"/>
</dbReference>
<feature type="domain" description="Carrier" evidence="5">
    <location>
        <begin position="4164"/>
        <end position="4238"/>
    </location>
</feature>
<dbReference type="PROSITE" id="PS50075">
    <property type="entry name" value="CARRIER"/>
    <property type="match status" value="4"/>
</dbReference>
<dbReference type="Pfam" id="PF00975">
    <property type="entry name" value="Thioesterase"/>
    <property type="match status" value="1"/>
</dbReference>
<dbReference type="FunFam" id="2.30.38.10:FF:000001">
    <property type="entry name" value="Non-ribosomal peptide synthetase PvdI"/>
    <property type="match status" value="1"/>
</dbReference>
<dbReference type="SMART" id="SM00824">
    <property type="entry name" value="PKS_TE"/>
    <property type="match status" value="1"/>
</dbReference>
<dbReference type="RefSeq" id="WP_343067335.1">
    <property type="nucleotide sequence ID" value="NZ_BAABHL010000127.1"/>
</dbReference>
<dbReference type="Gene3D" id="3.30.300.30">
    <property type="match status" value="4"/>
</dbReference>
<feature type="region of interest" description="Disordered" evidence="4">
    <location>
        <begin position="2108"/>
        <end position="2135"/>
    </location>
</feature>
<dbReference type="InterPro" id="IPR006162">
    <property type="entry name" value="Ppantetheine_attach_site"/>
</dbReference>
<dbReference type="Pfam" id="PF00668">
    <property type="entry name" value="Condensation"/>
    <property type="match status" value="4"/>
</dbReference>
<proteinExistence type="predicted"/>
<keyword evidence="2" id="KW-0596">Phosphopantetheine</keyword>
<dbReference type="Gene3D" id="3.30.559.10">
    <property type="entry name" value="Chloramphenicol acetyltransferase-like domain"/>
    <property type="match status" value="4"/>
</dbReference>
<dbReference type="Gene3D" id="1.10.1200.10">
    <property type="entry name" value="ACP-like"/>
    <property type="match status" value="2"/>
</dbReference>
<dbReference type="InterPro" id="IPR010071">
    <property type="entry name" value="AA_adenyl_dom"/>
</dbReference>
<evidence type="ECO:0000256" key="4">
    <source>
        <dbReference type="SAM" id="MobiDB-lite"/>
    </source>
</evidence>
<dbReference type="GO" id="GO:0003824">
    <property type="term" value="F:catalytic activity"/>
    <property type="evidence" value="ECO:0007669"/>
    <property type="project" value="InterPro"/>
</dbReference>
<dbReference type="Gene3D" id="3.40.50.12780">
    <property type="entry name" value="N-terminal domain of ligase-like"/>
    <property type="match status" value="2"/>
</dbReference>
<feature type="domain" description="Carrier" evidence="5">
    <location>
        <begin position="3091"/>
        <end position="3166"/>
    </location>
</feature>
<dbReference type="InterPro" id="IPR025110">
    <property type="entry name" value="AMP-bd_C"/>
</dbReference>
<dbReference type="PROSITE" id="PS00012">
    <property type="entry name" value="PHOSPHOPANTETHEINE"/>
    <property type="match status" value="3"/>
</dbReference>
<dbReference type="NCBIfam" id="TIGR01733">
    <property type="entry name" value="AA-adenyl-dom"/>
    <property type="match status" value="4"/>
</dbReference>
<dbReference type="Gene3D" id="2.30.38.10">
    <property type="entry name" value="Luciferase, Domain 3"/>
    <property type="match status" value="2"/>
</dbReference>
<dbReference type="Pfam" id="PF13193">
    <property type="entry name" value="AMP-binding_C"/>
    <property type="match status" value="2"/>
</dbReference>
<name>A0A840EY14_9ACTN</name>
<dbReference type="InterPro" id="IPR001031">
    <property type="entry name" value="Thioesterase"/>
</dbReference>
<evidence type="ECO:0000259" key="5">
    <source>
        <dbReference type="PROSITE" id="PS50075"/>
    </source>
</evidence>
<dbReference type="Gene3D" id="3.40.50.980">
    <property type="match status" value="4"/>
</dbReference>
<feature type="domain" description="Carrier" evidence="5">
    <location>
        <begin position="975"/>
        <end position="1050"/>
    </location>
</feature>
<protein>
    <submittedName>
        <fullName evidence="6">Amino acid adenylation domain-containing protein</fullName>
    </submittedName>
</protein>
<evidence type="ECO:0000256" key="2">
    <source>
        <dbReference type="ARBA" id="ARBA00022450"/>
    </source>
</evidence>
<feature type="compositionally biased region" description="Basic and acidic residues" evidence="4">
    <location>
        <begin position="2114"/>
        <end position="2129"/>
    </location>
</feature>
<dbReference type="GO" id="GO:0008610">
    <property type="term" value="P:lipid biosynthetic process"/>
    <property type="evidence" value="ECO:0007669"/>
    <property type="project" value="UniProtKB-ARBA"/>
</dbReference>
<dbReference type="InterPro" id="IPR045851">
    <property type="entry name" value="AMP-bd_C_sf"/>
</dbReference>
<dbReference type="SUPFAM" id="SSF52777">
    <property type="entry name" value="CoA-dependent acyltransferases"/>
    <property type="match status" value="8"/>
</dbReference>
<dbReference type="InterPro" id="IPR036736">
    <property type="entry name" value="ACP-like_sf"/>
</dbReference>
<dbReference type="InterPro" id="IPR000873">
    <property type="entry name" value="AMP-dep_synth/lig_dom"/>
</dbReference>
<dbReference type="GO" id="GO:0044550">
    <property type="term" value="P:secondary metabolite biosynthetic process"/>
    <property type="evidence" value="ECO:0007669"/>
    <property type="project" value="TreeGrafter"/>
</dbReference>
<accession>A0A840EY14</accession>
<comment type="caution">
    <text evidence="6">The sequence shown here is derived from an EMBL/GenBank/DDBJ whole genome shotgun (WGS) entry which is preliminary data.</text>
</comment>
<dbReference type="FunFam" id="3.40.50.980:FF:000001">
    <property type="entry name" value="Non-ribosomal peptide synthetase"/>
    <property type="match status" value="2"/>
</dbReference>
<feature type="domain" description="Carrier" evidence="5">
    <location>
        <begin position="2031"/>
        <end position="2108"/>
    </location>
</feature>
<dbReference type="Proteomes" id="UP000551501">
    <property type="component" value="Unassembled WGS sequence"/>
</dbReference>
<dbReference type="InterPro" id="IPR042099">
    <property type="entry name" value="ANL_N_sf"/>
</dbReference>
<dbReference type="PROSITE" id="PS00455">
    <property type="entry name" value="AMP_BINDING"/>
    <property type="match status" value="4"/>
</dbReference>
<dbReference type="SUPFAM" id="SSF47336">
    <property type="entry name" value="ACP-like"/>
    <property type="match status" value="4"/>
</dbReference>
<dbReference type="InterPro" id="IPR009081">
    <property type="entry name" value="PP-bd_ACP"/>
</dbReference>
<dbReference type="Pfam" id="PF00501">
    <property type="entry name" value="AMP-binding"/>
    <property type="match status" value="4"/>
</dbReference>
<dbReference type="InterPro" id="IPR020806">
    <property type="entry name" value="PKS_PP-bd"/>
</dbReference>
<dbReference type="InterPro" id="IPR020845">
    <property type="entry name" value="AMP-binding_CS"/>
</dbReference>
<dbReference type="CDD" id="cd19540">
    <property type="entry name" value="LCL_NRPS-like"/>
    <property type="match status" value="1"/>
</dbReference>
<evidence type="ECO:0000256" key="1">
    <source>
        <dbReference type="ARBA" id="ARBA00001957"/>
    </source>
</evidence>
<dbReference type="FunFam" id="1.10.1200.10:FF:000005">
    <property type="entry name" value="Nonribosomal peptide synthetase 1"/>
    <property type="match status" value="1"/>
</dbReference>
<evidence type="ECO:0000313" key="6">
    <source>
        <dbReference type="EMBL" id="MBB4135228.1"/>
    </source>
</evidence>
<dbReference type="PANTHER" id="PTHR45527:SF1">
    <property type="entry name" value="FATTY ACID SYNTHASE"/>
    <property type="match status" value="1"/>
</dbReference>
<dbReference type="UniPathway" id="UPA00011"/>
<dbReference type="NCBIfam" id="NF003417">
    <property type="entry name" value="PRK04813.1"/>
    <property type="match status" value="4"/>
</dbReference>
<comment type="cofactor">
    <cofactor evidence="1">
        <name>pantetheine 4'-phosphate</name>
        <dbReference type="ChEBI" id="CHEBI:47942"/>
    </cofactor>
</comment>
<dbReference type="InterPro" id="IPR029058">
    <property type="entry name" value="AB_hydrolase_fold"/>
</dbReference>
<keyword evidence="7" id="KW-1185">Reference proteome</keyword>
<sequence length="4499" mass="477915">MSTDNLIHSAQTRAQLPLTAAQRGIYYAQQIDPHVPMSVAAFVEFHGDLDVDRLGRAVTESAIETESGLLRLVDHGDDEPTALVDDDRDVTLGRRDFSGQDDPRAAALRWIDEHRAHVPDLFTEPLLETYLLTLGPNHSIWYCWAHHLAFDGYGAMYIMLRVAQRYTADGGDLPDAAIASMADVADIDEDYRGSQRFADDREYWSGRLGHDLEALPSTSFSTRSDVAAPLATVVSTALDDPVVEKIRSRAADLGVRPASVISAALAVYLARFNNTADAMLSLPVAARDTPALRSSTGLTSNVVPVLARIDHADGPIPVDELIRDVDRDIKNAVRHQHYRHEEIMSEVLGAAGGRRGFFGPMLNVMLFFKHIDFGSLTGALNILSTGPVEDASVNVYDSISGGMHLDLEANPNVYDDADVRAHHERLVDFLSRFVAAEPARPVTGLPVATADETALADRCATGPIADCGDRTVTGLLADAYHRFGDRTALIAPDGEHLTYSDVRHRVAAVAAGLRAHGIGPEDIVGVMLPRGVDQQIALHAIIASGAAFVPLTPDEPEARRDRIIGIAAPALVIVDDDQSLPVRTATLRALDVEPAEPPAVRVHPDNGAYLLFTSGSTGAPKGVMISHRALVNRLLWMQSEYALTSADRVLQKTPASFDVSVWEYFLPMTVGAAAVVAAPDGHRDPWYLRGMVQQAEVSVLHFVPSMLAVFTETLGADAETAERTRSALASVRAIFTSGEALTPGIVAATAALTHAPVHNLYGPTEAAIDVTRHDACDPAEPVVPIGRPVHNTTAYVLDRRLEPTPTGAVGELYLGGVQLARGYRGRPDLTADRFVADPHGHGRLYRTGDLVRRRRDGELEYLGRSDSQIKIRGRRVELGEIESALAALDGVRAAGAVFRDDLLTERIIVGYVSGDRLDDRDLRAELSASIPSHMIPTAVVVCAELPTTANGKLDRRALPDPALDGAGVATGTHDTPSTGLERLVHDTVCSVLGVAETSMAAGFFELGGSSLSATRIAARLSTATGSRLGIRTILDAADVAGIAEAARAQGVPDDVSPSAAESAHVEIDGPVPLSPAQHRLWLAGRLDPEAAATYNVPFTVRLIGDLDVDALIAALNDVVDRHEPLRTTIAVDDDGTAYQDVVPTDGRLLGVECVETGSAAADIEEFAAAPFDLGADLPIRARLYADDPHDHTLAVVIHHIAADGWSLGPLADDLADAYEARRSGDAPSWPDLPITYRQAAADRLAWLADPASSAAAQIDFWARTLADAPVDTELPYDRSPSAVDRRSGAHTTAPIDAATRERLVALAEGHGATPFMVVHAAVAALLRTLSSTDDIVVGTPVSGRGADDLDPLIGMFVNTLALRTPVDKNASFGDLLAVVRERDLAAFDNADVPFDRLVTELNPARSGSGQPYFDVSVTLEDPAQVAVDFSGLAATATKVDTGTNKFDLEFTVTDRAADGGMDLTLGYADELFDRATVAGLASRFVRLLQTVVAEPAMSIGDACVLDASDRLDLVPAVGGGARPVEHLTRLLQAAVAAEPFGSAVVDAANNRRLTYRELDEASDALARSLIDAGAGPERYVAVALPRGAMWMVTLWAVAKTGAAWVPVDPAYPRARTDFMLTDSDARIVVTDSASATGLPTTEKHTVVVLDGDIPRTTDPAPITDTDRLAPVHVDQPAYLIYTSGTTGRPKGVVVSHRGLADFAAEQVSRLELTSKSRTLHLASPSFDASVLEVIMAVGSAACMHIAPADIVGGRDLSDLMADAAITHAFLTPSLLTTMSPDDLPALGTLVIGGEHPNAEAVRRWSAGRRLINAYGPTEATVVATMSESIEPTDAVTIGRPIRGVSAIVLDERLRPVAPGVVGELYLCGPHLARGYHGVRPLTSKRFVANPFGEPGERMYRTGDLVRWGADHALDFRGRADHQAKIRGHRIELGEIDAALVADPAIRGAVTIVSGTDDSARLIAYATGTEGTVLDDDAVRAVRDRLAARLPRHMVPGAVIPVEEIPVTPAGKVDTRALPAPRNVDDAQARTPLRGDAEHAAADAVARILDVDADRLGREDDFFELGGNSLLATQLATALEQYVDVRVPVRALFDASSIAAIGRLIGSPDAGPLADDGRPRAPLVHDRSDDPVDPGPAQQQLWFLNRLADPGEGAGYHIAFALDMDGDLNVAALGGALRHTIARHEPLRTRYPARDGRPTLDVLPAPDIALDPQFVADDEWEDRAREIATEPFDLTVDRPLRAALHRLPNEDGAPVRHRLTLVIHHIAADGASMAPLAADIGSAYADLHAGRDPRQPAPSFTYRDYLRWQTAQLADAAASPEPSTRLDELTSWWRENLDGIDHAPVLMSDVDEPSATGLAGVVEVAFPDNLRSALSSRDVSGATEFMTVHAVLATLLHRMSADPAAHVGVGVSDLVIGTPVAGRTDPGLTDLVGMFVNSVPLRTRVDSNDSFLDLLAAVRDADLDAVSHADMPFEKLVAALAPPRTGRHPLFGVAITLDAPSDDAAIRLPGVTASAREIGTGGARFDLELRIRDGVARFTYDVGLYSERRIADLAQRFVALARQIADRPDRRIGDLDIARPDDGPAAAQVAAVDPSHLASIIDRAVRTRPDTVALDDGSRRLTYREAGRISDRWARTLCAYGVGPDDVVAVAIGRSAESVLATWAVTKTGAAVVPVDPRHPTDRVRHMITDSGAVLGITTADLLRDAPDELRWVTVDELTADTPGALGRLRNRPVRRLDSCAYIVYTSGTTGVPKGASISHRGLAAFAATQTRRYGVDADSRTLHFAAPGFDASMLELLLAVDAGATMVIAPTSIYGGDELTEFLADRQVTHAFVTPAALAAAAPRDLPALRCLGVGGESFSRELVSRWGRGRTFLNCYGPTETTIVAMIGSVAPDTPVTIGTPVDGVRAVILDARLRPVPPYAPGDLYLMGPGLARGYLNRAGQTSATFVGAIDGSGDRMYRTGDLAATDLAGVVTFHGRTDRQVKVRGFRIELDEIDSTLARHPDVGASVTQVLGSGDAAHLVSYVTAAGDAAVGESEVIAFAAERLPRQMLPSAVVPIDAIPLTVNGKVDRAALPAPQRTEPSSTRRPVAGAESVVADLVADALGLPAGSVGADDDFFSLGGTSLQATTLVSRINAVHRGDPIRVRTVFDDPTVAQLARLVEIDPSAVDDPCGTETVDRDAARTSPTDPDRFPLAPMQKRIWSLHRSDPDSVDYAMPFVLRLHGSLDTEALRESLTDVLARHAVLRTVYTDTESGPVGVVSDDPRRAVGELEVADADTETIVAALLERPFDLTRDVPVRAALTGDGDGHALVIVLHHIAADGGSMPVVIGDLLDAYRARTGATGSSLTRAPAVPDYRHYAWSQDADRESEDLRYWTSTLTGARPVSSVAADPAVADRTGGARVDVPIDDELRDAVTAFARTNATSAFTVLHTALAALLNRLGAGDDLVIGTPVDTRASVSGDAGDFRRTVGMFVNTVALRTVVDSNASAQSLLDHVRADDLAAWDHLTAPFDDVVSAVNPPRVPGRGPLFQVALSVHDFTDSIAGEQLPVSADLVGEIAELDLHTAKFDLQFTITGMNSQSPAPRLSLTYARNRYSRVGAEELSVRLLRVLRALVTDPQRCVGDIRITDPLEVDRLAPVSGPAASTARTYADLLDDAVHRNPYGIAVSAENAAGSTVDVTYLDLYGRANRLARHLLRQGVARHPESVIAVAVPRSLEAVVAIWAIVRTGAAYVPVDPTYPADRIAHMLDDSGACLIVTTAAHARALPADGAPRLVLDDPGVQQRLAATPPAPIDDGELPRPIDVDGLAYVIYTSGSTGTPKGVLVPHRGLAAVHDELADRMSPTPTSRVLHFASPSFDASVLEFLLAASGAATLVVAPTTVYGGADLEGLLVRRAVTHAFITPAAVATMSPDAMPALTSLAVGGEAVAPDLVRAWSPGRTLLNVYGPTETTIITTSSEPLSPDDRVTIGTPNNGVAAVVLDDRLHPVPAGVPGELYLLGPQITRGYHGRRALTSARYPAAPMVLGSEFVGQRMYRTGDLVRWSRDGRLEYVGRTDGQVQVRGFRVELGEIDDALTEAPRVHTAVTVADSESDQTVLHSYVTPAPGAGPLDAASVRRAVARRLPRHMVPTTVTVLDRLPMTAVGKVDRRALPDPVAPSTVVGEAPVGETEQQIADAFAAVLGTERIGRDDNFFDIGGDSLLATTLATRLRGTGHRLTVPDVFAAPTPAELAAVLSDETAGDRSSSPALAPLLTLRRGAPDTANAPLFVIHPAIGLAWSFTTLLPHVDDGRAVYGLQNPALSGAVPAESIDEIAADYVRRIREVAPHGPYRLLGWSLGGLIAHEVGVALQRAGEQVEQLVLLDSYVLADHTDLPRESMRDLLGEFGIDAADTPADPEPATLAAAVRTAGGPLAELTDGDLDAVRSTFESAGSLARSWRPRVFDGDAVFVSATRGGADVDARGDWIDRITGTVADVQVDCTHARMLLPENVTQYGHIVENQ</sequence>
<gene>
    <name evidence="6" type="ORF">BKA16_001780</name>
</gene>
<dbReference type="GO" id="GO:0031177">
    <property type="term" value="F:phosphopantetheine binding"/>
    <property type="evidence" value="ECO:0007669"/>
    <property type="project" value="InterPro"/>
</dbReference>
<evidence type="ECO:0000313" key="7">
    <source>
        <dbReference type="Proteomes" id="UP000551501"/>
    </source>
</evidence>
<dbReference type="GO" id="GO:0005737">
    <property type="term" value="C:cytoplasm"/>
    <property type="evidence" value="ECO:0007669"/>
    <property type="project" value="TreeGrafter"/>
</dbReference>
<dbReference type="GO" id="GO:0043041">
    <property type="term" value="P:amino acid activation for nonribosomal peptide biosynthetic process"/>
    <property type="evidence" value="ECO:0007669"/>
    <property type="project" value="TreeGrafter"/>
</dbReference>
<dbReference type="SMART" id="SM00823">
    <property type="entry name" value="PKS_PP"/>
    <property type="match status" value="4"/>
</dbReference>
<feature type="region of interest" description="Disordered" evidence="4">
    <location>
        <begin position="3170"/>
        <end position="3193"/>
    </location>
</feature>
<keyword evidence="3" id="KW-0597">Phosphoprotein</keyword>
<dbReference type="SUPFAM" id="SSF53474">
    <property type="entry name" value="alpha/beta-Hydrolases"/>
    <property type="match status" value="1"/>
</dbReference>
<dbReference type="EMBL" id="JACIFP010000001">
    <property type="protein sequence ID" value="MBB4135228.1"/>
    <property type="molecule type" value="Genomic_DNA"/>
</dbReference>
<organism evidence="6 7">
    <name type="scientific">Gordonia humi</name>
    <dbReference type="NCBI Taxonomy" id="686429"/>
    <lineage>
        <taxon>Bacteria</taxon>
        <taxon>Bacillati</taxon>
        <taxon>Actinomycetota</taxon>
        <taxon>Actinomycetes</taxon>
        <taxon>Mycobacteriales</taxon>
        <taxon>Gordoniaceae</taxon>
        <taxon>Gordonia</taxon>
    </lineage>
</organism>
<dbReference type="SUPFAM" id="SSF56801">
    <property type="entry name" value="Acetyl-CoA synthetase-like"/>
    <property type="match status" value="4"/>
</dbReference>
<reference evidence="6 7" key="1">
    <citation type="submission" date="2020-08" db="EMBL/GenBank/DDBJ databases">
        <title>Sequencing the genomes of 1000 actinobacteria strains.</title>
        <authorList>
            <person name="Klenk H.-P."/>
        </authorList>
    </citation>
    <scope>NUCLEOTIDE SEQUENCE [LARGE SCALE GENOMIC DNA]</scope>
    <source>
        <strain evidence="6 7">DSM 45298</strain>
    </source>
</reference>
<dbReference type="InterPro" id="IPR023213">
    <property type="entry name" value="CAT-like_dom_sf"/>
</dbReference>
<dbReference type="Pfam" id="PF00550">
    <property type="entry name" value="PP-binding"/>
    <property type="match status" value="4"/>
</dbReference>
<evidence type="ECO:0000256" key="3">
    <source>
        <dbReference type="ARBA" id="ARBA00022553"/>
    </source>
</evidence>
<dbReference type="InterPro" id="IPR020802">
    <property type="entry name" value="TesA-like"/>
</dbReference>
<dbReference type="Gene3D" id="3.40.50.1820">
    <property type="entry name" value="alpha/beta hydrolase"/>
    <property type="match status" value="2"/>
</dbReference>
<dbReference type="FunFam" id="3.40.50.12780:FF:000012">
    <property type="entry name" value="Non-ribosomal peptide synthetase"/>
    <property type="match status" value="1"/>
</dbReference>
<dbReference type="PANTHER" id="PTHR45527">
    <property type="entry name" value="NONRIBOSOMAL PEPTIDE SYNTHETASE"/>
    <property type="match status" value="1"/>
</dbReference>
<dbReference type="Gene3D" id="3.30.559.30">
    <property type="entry name" value="Nonribosomal peptide synthetase, condensation domain"/>
    <property type="match status" value="4"/>
</dbReference>